<reference evidence="2 3" key="1">
    <citation type="submission" date="2020-11" db="EMBL/GenBank/DDBJ databases">
        <authorList>
            <person name="Peeters C."/>
        </authorList>
    </citation>
    <scope>NUCLEOTIDE SEQUENCE [LARGE SCALE GENOMIC DNA]</scope>
    <source>
        <strain evidence="2 3">LMG 7974</strain>
    </source>
</reference>
<organism evidence="2 3">
    <name type="scientific">Campylobacter majalis</name>
    <dbReference type="NCBI Taxonomy" id="2790656"/>
    <lineage>
        <taxon>Bacteria</taxon>
        <taxon>Pseudomonadati</taxon>
        <taxon>Campylobacterota</taxon>
        <taxon>Epsilonproteobacteria</taxon>
        <taxon>Campylobacterales</taxon>
        <taxon>Campylobacteraceae</taxon>
        <taxon>Campylobacter</taxon>
    </lineage>
</organism>
<dbReference type="Pfam" id="PF04657">
    <property type="entry name" value="DMT_YdcZ"/>
    <property type="match status" value="2"/>
</dbReference>
<dbReference type="PANTHER" id="PTHR34821">
    <property type="entry name" value="INNER MEMBRANE PROTEIN YDCZ"/>
    <property type="match status" value="1"/>
</dbReference>
<dbReference type="InterPro" id="IPR006750">
    <property type="entry name" value="YdcZ"/>
</dbReference>
<feature type="transmembrane region" description="Helical" evidence="1">
    <location>
        <begin position="94"/>
        <end position="114"/>
    </location>
</feature>
<feature type="transmembrane region" description="Helical" evidence="1">
    <location>
        <begin position="286"/>
        <end position="302"/>
    </location>
</feature>
<protein>
    <recommendedName>
        <fullName evidence="4">DMT family transporter</fullName>
    </recommendedName>
</protein>
<proteinExistence type="predicted"/>
<feature type="transmembrane region" description="Helical" evidence="1">
    <location>
        <begin position="187"/>
        <end position="209"/>
    </location>
</feature>
<gene>
    <name evidence="2" type="ORF">LMG7974_01167</name>
</gene>
<name>A0ABM8Q7Q7_9BACT</name>
<dbReference type="EMBL" id="CAJHOF010000009">
    <property type="protein sequence ID" value="CAD7288815.1"/>
    <property type="molecule type" value="Genomic_DNA"/>
</dbReference>
<evidence type="ECO:0000313" key="3">
    <source>
        <dbReference type="Proteomes" id="UP000789803"/>
    </source>
</evidence>
<feature type="transmembrane region" description="Helical" evidence="1">
    <location>
        <begin position="157"/>
        <end position="175"/>
    </location>
</feature>
<dbReference type="Proteomes" id="UP000789803">
    <property type="component" value="Unassembled WGS sequence"/>
</dbReference>
<accession>A0ABM8Q7Q7</accession>
<evidence type="ECO:0008006" key="4">
    <source>
        <dbReference type="Google" id="ProtNLM"/>
    </source>
</evidence>
<keyword evidence="1" id="KW-1133">Transmembrane helix</keyword>
<comment type="caution">
    <text evidence="2">The sequence shown here is derived from an EMBL/GenBank/DDBJ whole genome shotgun (WGS) entry which is preliminary data.</text>
</comment>
<feature type="transmembrane region" description="Helical" evidence="1">
    <location>
        <begin position="225"/>
        <end position="248"/>
    </location>
</feature>
<keyword evidence="1" id="KW-0472">Membrane</keyword>
<keyword evidence="3" id="KW-1185">Reference proteome</keyword>
<feature type="transmembrane region" description="Helical" evidence="1">
    <location>
        <begin position="30"/>
        <end position="56"/>
    </location>
</feature>
<feature type="transmembrane region" description="Helical" evidence="1">
    <location>
        <begin position="126"/>
        <end position="145"/>
    </location>
</feature>
<dbReference type="PANTHER" id="PTHR34821:SF2">
    <property type="entry name" value="INNER MEMBRANE PROTEIN YDCZ"/>
    <property type="match status" value="1"/>
</dbReference>
<evidence type="ECO:0000313" key="2">
    <source>
        <dbReference type="EMBL" id="CAD7288815.1"/>
    </source>
</evidence>
<evidence type="ECO:0000256" key="1">
    <source>
        <dbReference type="SAM" id="Phobius"/>
    </source>
</evidence>
<feature type="transmembrane region" description="Helical" evidence="1">
    <location>
        <begin position="255"/>
        <end position="274"/>
    </location>
</feature>
<feature type="transmembrane region" description="Helical" evidence="1">
    <location>
        <begin position="68"/>
        <end position="88"/>
    </location>
</feature>
<keyword evidence="1" id="KW-0812">Transmembrane</keyword>
<dbReference type="RefSeq" id="WP_229932966.1">
    <property type="nucleotide sequence ID" value="NZ_CAJHOF010000009.1"/>
</dbReference>
<sequence>MFYALSFVIGFLLPFQTGLNSRVKNVVTSAFLASLVSFFIGLSLLCVLLLLNGYSINFMAWNYENARFWHFFGGFLGVFGISAAILLFAKLGAILPIVLLVLGQIVSSVIIDIYGLLDMQIKNYNAFNFLGFFLVFIGCSVVICFKDKNFKLSFNPALWLLGILVGVAFSVQACINTNLSNHLFSSLKAAFISFGIAFSVLCFIAIFVLRNFKNLLKITLSKEPFYIYFGGIFGALYVYAITIITPIIGVANASVWSLFGMIVGGIIIDMVGLFGVLQKSINKEQILGFILLFVGVWMLKFTF</sequence>